<dbReference type="InterPro" id="IPR011989">
    <property type="entry name" value="ARM-like"/>
</dbReference>
<dbReference type="EMBL" id="JADXDR010000037">
    <property type="protein sequence ID" value="KAI7843587.1"/>
    <property type="molecule type" value="Genomic_DNA"/>
</dbReference>
<gene>
    <name evidence="1" type="ORF">COHA_002829</name>
</gene>
<keyword evidence="2" id="KW-1185">Reference proteome</keyword>
<dbReference type="InterPro" id="IPR016024">
    <property type="entry name" value="ARM-type_fold"/>
</dbReference>
<dbReference type="PANTHER" id="PTHR14873">
    <property type="entry name" value="OS06G0694100 PROTEIN"/>
    <property type="match status" value="1"/>
</dbReference>
<sequence length="551" mass="57124">MEAAAHLPASPKQRLEALASLRAQLQGVEASVELLECLAAQLPSLPDPSLFADVGSAPAAPGDAAQAAAWSAAAAAHLQLLAELVARLDAVALGMEALAASGSSQAGSEAPGSLRIEELDAAATTSRLPATLVLAAALFGSSDPQLQPLRPWAAEPAAAAAQQLLVALAGKLAAVLEQRRREVQPSAQPGVLLQEVSTTLSTTSKAASGPQPQPEAVQQLLALALPPAVQQLRPVVAAKVEHAKHKTARLEPYTGPGDFERCVAAGQLAWLLRQLSGLQLSAAGTAVLPLLLMASEDPFPPVQACALWSLQHIAAAGQAGDLKPHARLVLPAVKRALEGASDAAFPAAAAAAIEVVGRLEGPNPYAQAYHDVMSVLLGEGELGGHKPERAAAWLAAAPPLFPRLGLQLASHFSRLMPLLLGWCRAPQQHVRLAALRALLEAIRLTWPRIPVHAAVLWRVLRSVHSEETGCSRVGSSEADGPAAVAAVALDCALALWFAGGTVFQSELMTAKGSAADELLQAVMQRLEECAEREQEAAGAAQQAQQPLIQVL</sequence>
<organism evidence="1 2">
    <name type="scientific">Chlorella ohadii</name>
    <dbReference type="NCBI Taxonomy" id="2649997"/>
    <lineage>
        <taxon>Eukaryota</taxon>
        <taxon>Viridiplantae</taxon>
        <taxon>Chlorophyta</taxon>
        <taxon>core chlorophytes</taxon>
        <taxon>Trebouxiophyceae</taxon>
        <taxon>Chlorellales</taxon>
        <taxon>Chlorellaceae</taxon>
        <taxon>Chlorella clade</taxon>
        <taxon>Chlorella</taxon>
    </lineage>
</organism>
<evidence type="ECO:0000313" key="1">
    <source>
        <dbReference type="EMBL" id="KAI7843587.1"/>
    </source>
</evidence>
<reference evidence="1" key="1">
    <citation type="submission" date="2020-11" db="EMBL/GenBank/DDBJ databases">
        <title>Chlorella ohadii genome sequencing and assembly.</title>
        <authorList>
            <person name="Murik O."/>
            <person name="Treves H."/>
            <person name="Kedem I."/>
            <person name="Shotland Y."/>
            <person name="Kaplan A."/>
        </authorList>
    </citation>
    <scope>NUCLEOTIDE SEQUENCE</scope>
    <source>
        <strain evidence="1">1</strain>
    </source>
</reference>
<protein>
    <submittedName>
        <fullName evidence="1">Uncharacterized protein</fullName>
    </submittedName>
</protein>
<dbReference type="Gene3D" id="1.25.10.10">
    <property type="entry name" value="Leucine-rich Repeat Variant"/>
    <property type="match status" value="1"/>
</dbReference>
<dbReference type="PANTHER" id="PTHR14873:SF1">
    <property type="entry name" value="OS06G0694100 PROTEIN"/>
    <property type="match status" value="1"/>
</dbReference>
<accession>A0AAD5DSN3</accession>
<comment type="caution">
    <text evidence="1">The sequence shown here is derived from an EMBL/GenBank/DDBJ whole genome shotgun (WGS) entry which is preliminary data.</text>
</comment>
<evidence type="ECO:0000313" key="2">
    <source>
        <dbReference type="Proteomes" id="UP001205105"/>
    </source>
</evidence>
<dbReference type="AlphaFoldDB" id="A0AAD5DSN3"/>
<dbReference type="SUPFAM" id="SSF48371">
    <property type="entry name" value="ARM repeat"/>
    <property type="match status" value="1"/>
</dbReference>
<proteinExistence type="predicted"/>
<name>A0AAD5DSN3_9CHLO</name>
<dbReference type="Proteomes" id="UP001205105">
    <property type="component" value="Unassembled WGS sequence"/>
</dbReference>